<dbReference type="SUPFAM" id="SSF52540">
    <property type="entry name" value="P-loop containing nucleoside triphosphate hydrolases"/>
    <property type="match status" value="1"/>
</dbReference>
<dbReference type="PROSITE" id="PS51883">
    <property type="entry name" value="OBG"/>
    <property type="match status" value="1"/>
</dbReference>
<gene>
    <name evidence="9" type="ORF">PUN28_013346</name>
</gene>
<dbReference type="InterPro" id="IPR045086">
    <property type="entry name" value="OBG_GTPase"/>
</dbReference>
<dbReference type="PANTHER" id="PTHR11702">
    <property type="entry name" value="DEVELOPMENTALLY REGULATED GTP-BINDING PROTEIN-RELATED"/>
    <property type="match status" value="1"/>
</dbReference>
<evidence type="ECO:0000256" key="4">
    <source>
        <dbReference type="ARBA" id="ARBA00022741"/>
    </source>
</evidence>
<dbReference type="GO" id="GO:0000287">
    <property type="term" value="F:magnesium ion binding"/>
    <property type="evidence" value="ECO:0007669"/>
    <property type="project" value="InterPro"/>
</dbReference>
<evidence type="ECO:0000259" key="8">
    <source>
        <dbReference type="PROSITE" id="PS51883"/>
    </source>
</evidence>
<dbReference type="GO" id="GO:0042254">
    <property type="term" value="P:ribosome biogenesis"/>
    <property type="evidence" value="ECO:0007669"/>
    <property type="project" value="UniProtKB-UniRule"/>
</dbReference>
<comment type="subcellular location">
    <subcellularLocation>
        <location evidence="1">Nucleus</location>
        <location evidence="1">Nucleolus</location>
    </subcellularLocation>
</comment>
<keyword evidence="4" id="KW-0547">Nucleotide-binding</keyword>
<evidence type="ECO:0000259" key="7">
    <source>
        <dbReference type="PROSITE" id="PS51710"/>
    </source>
</evidence>
<dbReference type="GO" id="GO:0005739">
    <property type="term" value="C:mitochondrion"/>
    <property type="evidence" value="ECO:0007669"/>
    <property type="project" value="TreeGrafter"/>
</dbReference>
<proteinExistence type="inferred from homology"/>
<dbReference type="Pfam" id="PF01926">
    <property type="entry name" value="MMR_HSR1"/>
    <property type="match status" value="1"/>
</dbReference>
<dbReference type="GO" id="GO:0003924">
    <property type="term" value="F:GTPase activity"/>
    <property type="evidence" value="ECO:0007669"/>
    <property type="project" value="InterPro"/>
</dbReference>
<dbReference type="GO" id="GO:0005525">
    <property type="term" value="F:GTP binding"/>
    <property type="evidence" value="ECO:0007669"/>
    <property type="project" value="UniProtKB-KW"/>
</dbReference>
<dbReference type="InterPro" id="IPR014100">
    <property type="entry name" value="GTP-bd_Obg/CgtA"/>
</dbReference>
<dbReference type="PIRSF" id="PIRSF002401">
    <property type="entry name" value="GTP_bd_Obg/CgtA"/>
    <property type="match status" value="1"/>
</dbReference>
<feature type="domain" description="OBG-type G" evidence="7">
    <location>
        <begin position="156"/>
        <end position="300"/>
    </location>
</feature>
<protein>
    <recommendedName>
        <fullName evidence="11">GTP-binding protein 10 homolog</fullName>
    </recommendedName>
</protein>
<dbReference type="InterPro" id="IPR031167">
    <property type="entry name" value="G_OBG"/>
</dbReference>
<dbReference type="SUPFAM" id="SSF82051">
    <property type="entry name" value="Obg GTP-binding protein N-terminal domain"/>
    <property type="match status" value="1"/>
</dbReference>
<keyword evidence="3" id="KW-0690">Ribosome biogenesis</keyword>
<dbReference type="EMBL" id="JADYXP020000013">
    <property type="protein sequence ID" value="KAL0112054.1"/>
    <property type="molecule type" value="Genomic_DNA"/>
</dbReference>
<dbReference type="CDD" id="cd01898">
    <property type="entry name" value="Obg"/>
    <property type="match status" value="1"/>
</dbReference>
<keyword evidence="6" id="KW-0539">Nucleus</keyword>
<evidence type="ECO:0000313" key="10">
    <source>
        <dbReference type="Proteomes" id="UP001430953"/>
    </source>
</evidence>
<evidence type="ECO:0000256" key="1">
    <source>
        <dbReference type="ARBA" id="ARBA00004604"/>
    </source>
</evidence>
<evidence type="ECO:0000256" key="5">
    <source>
        <dbReference type="ARBA" id="ARBA00023134"/>
    </source>
</evidence>
<dbReference type="Pfam" id="PF01018">
    <property type="entry name" value="GTP1_OBG"/>
    <property type="match status" value="1"/>
</dbReference>
<dbReference type="InterPro" id="IPR006169">
    <property type="entry name" value="GTP1_OBG_dom"/>
</dbReference>
<keyword evidence="5" id="KW-0342">GTP-binding</keyword>
<comment type="caution">
    <text evidence="9">The sequence shown here is derived from an EMBL/GenBank/DDBJ whole genome shotgun (WGS) entry which is preliminary data.</text>
</comment>
<dbReference type="PROSITE" id="PS51710">
    <property type="entry name" value="G_OBG"/>
    <property type="match status" value="1"/>
</dbReference>
<dbReference type="InterPro" id="IPR006073">
    <property type="entry name" value="GTP-bd"/>
</dbReference>
<dbReference type="PANTHER" id="PTHR11702:SF43">
    <property type="entry name" value="GTP-BINDING PROTEIN 10"/>
    <property type="match status" value="1"/>
</dbReference>
<accession>A0AAW2FAQ7</accession>
<reference evidence="9 10" key="1">
    <citation type="submission" date="2023-03" db="EMBL/GenBank/DDBJ databases">
        <title>High recombination rates correlate with genetic variation in Cardiocondyla obscurior ants.</title>
        <authorList>
            <person name="Errbii M."/>
        </authorList>
    </citation>
    <scope>NUCLEOTIDE SEQUENCE [LARGE SCALE GENOMIC DNA]</scope>
    <source>
        <strain evidence="9">Alpha-2009</strain>
        <tissue evidence="9">Whole body</tissue>
    </source>
</reference>
<dbReference type="InterPro" id="IPR036726">
    <property type="entry name" value="GTP1_OBG_dom_sf"/>
</dbReference>
<sequence length="387" mass="42459">MVFLTRVLAFAKKPRAYLRSKFVDTLRLHVRAGTGGAGLSRYGGLGGAGGNIYVVAKDGQTLEKVVASLKTKRVKAESGSDSTFKGIIGLPGEDKIISVPRGIAVYNQNGVLLGELNEEDSKILVARGGLGGCEETGYCGLKGESQTIQLDLKMIADIGLVGFPNAGKSTFLAAVSNAKPKIAAYPFTTIRPKLGIIKYSDFREITVADLPGLIEGAHMNIGMGHTFLKHIERTKLLLFIVDIQGFQLSPKHGYRSCLETVILLNKEIELYKPDLLKKPAMIIINKMDTDNANNILEQVKPALCDLSTYVATCPEEMQPERVIRFDDILPTSLISKDKNTIQTIKNRIRSILDKHEEQKKAVECNNSESLLMDKINRQFNEITPTVV</sequence>
<evidence type="ECO:0008006" key="11">
    <source>
        <dbReference type="Google" id="ProtNLM"/>
    </source>
</evidence>
<dbReference type="Gene3D" id="2.70.210.12">
    <property type="entry name" value="GTP1/OBG domain"/>
    <property type="match status" value="1"/>
</dbReference>
<feature type="domain" description="Obg" evidence="8">
    <location>
        <begin position="20"/>
        <end position="155"/>
    </location>
</feature>
<comment type="similarity">
    <text evidence="2">Belongs to the TRAFAC class OBG-HflX-like GTPase superfamily. OBG GTPase family.</text>
</comment>
<evidence type="ECO:0000256" key="2">
    <source>
        <dbReference type="ARBA" id="ARBA00007699"/>
    </source>
</evidence>
<dbReference type="GO" id="GO:0005730">
    <property type="term" value="C:nucleolus"/>
    <property type="evidence" value="ECO:0007669"/>
    <property type="project" value="UniProtKB-SubCell"/>
</dbReference>
<evidence type="ECO:0000313" key="9">
    <source>
        <dbReference type="EMBL" id="KAL0112054.1"/>
    </source>
</evidence>
<dbReference type="InterPro" id="IPR027417">
    <property type="entry name" value="P-loop_NTPase"/>
</dbReference>
<dbReference type="Proteomes" id="UP001430953">
    <property type="component" value="Unassembled WGS sequence"/>
</dbReference>
<dbReference type="PRINTS" id="PR00326">
    <property type="entry name" value="GTP1OBG"/>
</dbReference>
<name>A0AAW2FAQ7_9HYME</name>
<dbReference type="AlphaFoldDB" id="A0AAW2FAQ7"/>
<organism evidence="9 10">
    <name type="scientific">Cardiocondyla obscurior</name>
    <dbReference type="NCBI Taxonomy" id="286306"/>
    <lineage>
        <taxon>Eukaryota</taxon>
        <taxon>Metazoa</taxon>
        <taxon>Ecdysozoa</taxon>
        <taxon>Arthropoda</taxon>
        <taxon>Hexapoda</taxon>
        <taxon>Insecta</taxon>
        <taxon>Pterygota</taxon>
        <taxon>Neoptera</taxon>
        <taxon>Endopterygota</taxon>
        <taxon>Hymenoptera</taxon>
        <taxon>Apocrita</taxon>
        <taxon>Aculeata</taxon>
        <taxon>Formicoidea</taxon>
        <taxon>Formicidae</taxon>
        <taxon>Myrmicinae</taxon>
        <taxon>Cardiocondyla</taxon>
    </lineage>
</organism>
<evidence type="ECO:0000256" key="6">
    <source>
        <dbReference type="ARBA" id="ARBA00023242"/>
    </source>
</evidence>
<dbReference type="Gene3D" id="3.40.50.300">
    <property type="entry name" value="P-loop containing nucleotide triphosphate hydrolases"/>
    <property type="match status" value="1"/>
</dbReference>
<evidence type="ECO:0000256" key="3">
    <source>
        <dbReference type="ARBA" id="ARBA00022517"/>
    </source>
</evidence>
<keyword evidence="10" id="KW-1185">Reference proteome</keyword>